<organism evidence="2 3">
    <name type="scientific">Tenacibaculum platacis</name>
    <dbReference type="NCBI Taxonomy" id="3137852"/>
    <lineage>
        <taxon>Bacteria</taxon>
        <taxon>Pseudomonadati</taxon>
        <taxon>Bacteroidota</taxon>
        <taxon>Flavobacteriia</taxon>
        <taxon>Flavobacteriales</taxon>
        <taxon>Flavobacteriaceae</taxon>
        <taxon>Tenacibaculum</taxon>
    </lineage>
</organism>
<dbReference type="RefSeq" id="WP_348709835.1">
    <property type="nucleotide sequence ID" value="NZ_CAXIXY010000003.1"/>
</dbReference>
<gene>
    <name evidence="2" type="ORF">T190607A01A_10308</name>
</gene>
<accession>A0ABM9NRG1</accession>
<keyword evidence="3" id="KW-1185">Reference proteome</keyword>
<keyword evidence="1" id="KW-1133">Transmembrane helix</keyword>
<keyword evidence="1" id="KW-0472">Membrane</keyword>
<evidence type="ECO:0000313" key="2">
    <source>
        <dbReference type="EMBL" id="CAL2076128.1"/>
    </source>
</evidence>
<dbReference type="EMBL" id="CAXIXY010000003">
    <property type="protein sequence ID" value="CAL2076128.1"/>
    <property type="molecule type" value="Genomic_DNA"/>
</dbReference>
<sequence length="67" mass="7568">MKYQKSPFPYVFLLVGILSISVYSNLVTDKQINAPIVHTIKANALPEKTIVKVKEVRNKELELVAVK</sequence>
<name>A0ABM9NRG1_9FLAO</name>
<evidence type="ECO:0000256" key="1">
    <source>
        <dbReference type="SAM" id="Phobius"/>
    </source>
</evidence>
<reference evidence="2 3" key="1">
    <citation type="submission" date="2024-05" db="EMBL/GenBank/DDBJ databases">
        <authorList>
            <person name="Duchaud E."/>
        </authorList>
    </citation>
    <scope>NUCLEOTIDE SEQUENCE [LARGE SCALE GENOMIC DNA]</scope>
    <source>
        <strain evidence="2">Ena-SAMPLE-TAB-13-05-2024-13:56:06:370-140302</strain>
    </source>
</reference>
<feature type="transmembrane region" description="Helical" evidence="1">
    <location>
        <begin position="7"/>
        <end position="26"/>
    </location>
</feature>
<protein>
    <submittedName>
        <fullName evidence="2">Uncharacterized protein</fullName>
    </submittedName>
</protein>
<proteinExistence type="predicted"/>
<evidence type="ECO:0000313" key="3">
    <source>
        <dbReference type="Proteomes" id="UP001497416"/>
    </source>
</evidence>
<dbReference type="Proteomes" id="UP001497416">
    <property type="component" value="Unassembled WGS sequence"/>
</dbReference>
<comment type="caution">
    <text evidence="2">The sequence shown here is derived from an EMBL/GenBank/DDBJ whole genome shotgun (WGS) entry which is preliminary data.</text>
</comment>
<keyword evidence="1" id="KW-0812">Transmembrane</keyword>